<evidence type="ECO:0000313" key="3">
    <source>
        <dbReference type="EMBL" id="PSR28339.1"/>
    </source>
</evidence>
<organism evidence="3 4">
    <name type="scientific">Sulfobacillus benefaciens</name>
    <dbReference type="NCBI Taxonomy" id="453960"/>
    <lineage>
        <taxon>Bacteria</taxon>
        <taxon>Bacillati</taxon>
        <taxon>Bacillota</taxon>
        <taxon>Clostridia</taxon>
        <taxon>Eubacteriales</taxon>
        <taxon>Clostridiales Family XVII. Incertae Sedis</taxon>
        <taxon>Sulfobacillus</taxon>
    </lineage>
</organism>
<sequence length="178" mass="19098">MMAMKSRYVLILGLLGMGLSGCGLFAGPPPQKVSSMVVPSPSHSTKRWMRVNRSAHSIQLTVIAGYQNHGFNFNGTQNGAMQVTVPKNYKVTIHFVNDSGLSNSLAVVSTARSRKAAFPGASTRDLSTGLPPQATQVFSFRASRVGNYRLASLVPEHEVSGMWARLVITSGGKPSLHL</sequence>
<evidence type="ECO:0000259" key="2">
    <source>
        <dbReference type="Pfam" id="PF06525"/>
    </source>
</evidence>
<proteinExistence type="predicted"/>
<evidence type="ECO:0000256" key="1">
    <source>
        <dbReference type="ARBA" id="ARBA00022723"/>
    </source>
</evidence>
<keyword evidence="1" id="KW-0479">Metal-binding</keyword>
<dbReference type="EMBL" id="PXYT01000020">
    <property type="protein sequence ID" value="PSR28339.1"/>
    <property type="molecule type" value="Genomic_DNA"/>
</dbReference>
<dbReference type="PROSITE" id="PS00079">
    <property type="entry name" value="MULTICOPPER_OXIDASE1"/>
    <property type="match status" value="1"/>
</dbReference>
<accession>A0A2T2X1I0</accession>
<dbReference type="InterPro" id="IPR033138">
    <property type="entry name" value="Cu_oxidase_CS"/>
</dbReference>
<reference evidence="3 4" key="1">
    <citation type="journal article" date="2014" name="BMC Genomics">
        <title>Comparison of environmental and isolate Sulfobacillus genomes reveals diverse carbon, sulfur, nitrogen, and hydrogen metabolisms.</title>
        <authorList>
            <person name="Justice N.B."/>
            <person name="Norman A."/>
            <person name="Brown C.T."/>
            <person name="Singh A."/>
            <person name="Thomas B.C."/>
            <person name="Banfield J.F."/>
        </authorList>
    </citation>
    <scope>NUCLEOTIDE SEQUENCE [LARGE SCALE GENOMIC DNA]</scope>
    <source>
        <strain evidence="3">AMDSBA1</strain>
    </source>
</reference>
<evidence type="ECO:0000313" key="4">
    <source>
        <dbReference type="Proteomes" id="UP000242699"/>
    </source>
</evidence>
<dbReference type="InterPro" id="IPR008972">
    <property type="entry name" value="Cupredoxin"/>
</dbReference>
<dbReference type="Pfam" id="PF06525">
    <property type="entry name" value="SoxE"/>
    <property type="match status" value="1"/>
</dbReference>
<dbReference type="GO" id="GO:0046872">
    <property type="term" value="F:metal ion binding"/>
    <property type="evidence" value="ECO:0007669"/>
    <property type="project" value="UniProtKB-KW"/>
</dbReference>
<protein>
    <recommendedName>
        <fullName evidence="2">Sulfocyanin-like C-terminal domain-containing protein</fullName>
    </recommendedName>
</protein>
<name>A0A2T2X1I0_9FIRM</name>
<gene>
    <name evidence="3" type="ORF">C7B43_10190</name>
</gene>
<comment type="caution">
    <text evidence="3">The sequence shown here is derived from an EMBL/GenBank/DDBJ whole genome shotgun (WGS) entry which is preliminary data.</text>
</comment>
<dbReference type="Gene3D" id="2.60.40.420">
    <property type="entry name" value="Cupredoxins - blue copper proteins"/>
    <property type="match status" value="1"/>
</dbReference>
<dbReference type="SUPFAM" id="SSF49503">
    <property type="entry name" value="Cupredoxins"/>
    <property type="match status" value="1"/>
</dbReference>
<feature type="domain" description="Sulfocyanin-like C-terminal" evidence="2">
    <location>
        <begin position="52"/>
        <end position="169"/>
    </location>
</feature>
<dbReference type="PROSITE" id="PS51257">
    <property type="entry name" value="PROKAR_LIPOPROTEIN"/>
    <property type="match status" value="1"/>
</dbReference>
<dbReference type="AlphaFoldDB" id="A0A2T2X1I0"/>
<dbReference type="Proteomes" id="UP000242699">
    <property type="component" value="Unassembled WGS sequence"/>
</dbReference>
<dbReference type="InterPro" id="IPR049544">
    <property type="entry name" value="SoxE-like_C"/>
</dbReference>